<evidence type="ECO:0000256" key="8">
    <source>
        <dbReference type="SAM" id="MobiDB-lite"/>
    </source>
</evidence>
<gene>
    <name evidence="10" type="ORF">CCO02nite_06630</name>
</gene>
<dbReference type="EMBL" id="BJWG01000002">
    <property type="protein sequence ID" value="GEL94005.1"/>
    <property type="molecule type" value="Genomic_DNA"/>
</dbReference>
<evidence type="ECO:0000256" key="1">
    <source>
        <dbReference type="ARBA" id="ARBA00004651"/>
    </source>
</evidence>
<evidence type="ECO:0000256" key="5">
    <source>
        <dbReference type="ARBA" id="ARBA00022989"/>
    </source>
</evidence>
<dbReference type="SUPFAM" id="SSF161098">
    <property type="entry name" value="MetI-like"/>
    <property type="match status" value="1"/>
</dbReference>
<feature type="compositionally biased region" description="Low complexity" evidence="8">
    <location>
        <begin position="17"/>
        <end position="26"/>
    </location>
</feature>
<evidence type="ECO:0000256" key="2">
    <source>
        <dbReference type="ARBA" id="ARBA00022448"/>
    </source>
</evidence>
<feature type="domain" description="ABC transmembrane type-1" evidence="9">
    <location>
        <begin position="100"/>
        <end position="314"/>
    </location>
</feature>
<keyword evidence="3" id="KW-1003">Cell membrane</keyword>
<organism evidence="10 11">
    <name type="scientific">Cellulomonas composti</name>
    <dbReference type="NCBI Taxonomy" id="266130"/>
    <lineage>
        <taxon>Bacteria</taxon>
        <taxon>Bacillati</taxon>
        <taxon>Actinomycetota</taxon>
        <taxon>Actinomycetes</taxon>
        <taxon>Micrococcales</taxon>
        <taxon>Cellulomonadaceae</taxon>
        <taxon>Cellulomonas</taxon>
    </lineage>
</organism>
<keyword evidence="5 7" id="KW-1133">Transmembrane helix</keyword>
<feature type="transmembrane region" description="Helical" evidence="7">
    <location>
        <begin position="232"/>
        <end position="253"/>
    </location>
</feature>
<dbReference type="PANTHER" id="PTHR43005">
    <property type="entry name" value="BLR7065 PROTEIN"/>
    <property type="match status" value="1"/>
</dbReference>
<reference evidence="10 11" key="1">
    <citation type="submission" date="2019-07" db="EMBL/GenBank/DDBJ databases">
        <title>Whole genome shotgun sequence of Cellulomonas composti NBRC 100758.</title>
        <authorList>
            <person name="Hosoyama A."/>
            <person name="Uohara A."/>
            <person name="Ohji S."/>
            <person name="Ichikawa N."/>
        </authorList>
    </citation>
    <scope>NUCLEOTIDE SEQUENCE [LARGE SCALE GENOMIC DNA]</scope>
    <source>
        <strain evidence="10 11">NBRC 100758</strain>
    </source>
</reference>
<feature type="region of interest" description="Disordered" evidence="8">
    <location>
        <begin position="1"/>
        <end position="26"/>
    </location>
</feature>
<keyword evidence="2 7" id="KW-0813">Transport</keyword>
<name>A0A511J7N0_9CELL</name>
<dbReference type="Pfam" id="PF00528">
    <property type="entry name" value="BPD_transp_1"/>
    <property type="match status" value="1"/>
</dbReference>
<dbReference type="InterPro" id="IPR000515">
    <property type="entry name" value="MetI-like"/>
</dbReference>
<dbReference type="Proteomes" id="UP000321720">
    <property type="component" value="Unassembled WGS sequence"/>
</dbReference>
<evidence type="ECO:0000259" key="9">
    <source>
        <dbReference type="PROSITE" id="PS50928"/>
    </source>
</evidence>
<keyword evidence="11" id="KW-1185">Reference proteome</keyword>
<feature type="transmembrane region" description="Helical" evidence="7">
    <location>
        <begin position="35"/>
        <end position="56"/>
    </location>
</feature>
<evidence type="ECO:0000256" key="3">
    <source>
        <dbReference type="ARBA" id="ARBA00022475"/>
    </source>
</evidence>
<feature type="transmembrane region" description="Helical" evidence="7">
    <location>
        <begin position="299"/>
        <end position="317"/>
    </location>
</feature>
<accession>A0A511J7N0</accession>
<comment type="similarity">
    <text evidence="7">Belongs to the binding-protein-dependent transport system permease family.</text>
</comment>
<dbReference type="CDD" id="cd06261">
    <property type="entry name" value="TM_PBP2"/>
    <property type="match status" value="1"/>
</dbReference>
<comment type="subcellular location">
    <subcellularLocation>
        <location evidence="1 7">Cell membrane</location>
        <topology evidence="1 7">Multi-pass membrane protein</topology>
    </subcellularLocation>
</comment>
<feature type="transmembrane region" description="Helical" evidence="7">
    <location>
        <begin position="260"/>
        <end position="279"/>
    </location>
</feature>
<dbReference type="PANTHER" id="PTHR43005:SF1">
    <property type="entry name" value="SPERMIDINE_PUTRESCINE TRANSPORT SYSTEM PERMEASE PROTEIN"/>
    <property type="match status" value="1"/>
</dbReference>
<keyword evidence="6 7" id="KW-0472">Membrane</keyword>
<dbReference type="PROSITE" id="PS50928">
    <property type="entry name" value="ABC_TM1"/>
    <property type="match status" value="1"/>
</dbReference>
<protein>
    <submittedName>
        <fullName evidence="10">ABC transporter permease</fullName>
    </submittedName>
</protein>
<evidence type="ECO:0000313" key="10">
    <source>
        <dbReference type="EMBL" id="GEL94005.1"/>
    </source>
</evidence>
<dbReference type="GO" id="GO:0005886">
    <property type="term" value="C:plasma membrane"/>
    <property type="evidence" value="ECO:0007669"/>
    <property type="project" value="UniProtKB-SubCell"/>
</dbReference>
<feature type="transmembrane region" description="Helical" evidence="7">
    <location>
        <begin position="137"/>
        <end position="157"/>
    </location>
</feature>
<feature type="transmembrane region" description="Helical" evidence="7">
    <location>
        <begin position="104"/>
        <end position="125"/>
    </location>
</feature>
<dbReference type="AlphaFoldDB" id="A0A511J7N0"/>
<evidence type="ECO:0000256" key="7">
    <source>
        <dbReference type="RuleBase" id="RU363032"/>
    </source>
</evidence>
<evidence type="ECO:0000256" key="6">
    <source>
        <dbReference type="ARBA" id="ARBA00023136"/>
    </source>
</evidence>
<comment type="caution">
    <text evidence="10">The sequence shown here is derived from an EMBL/GenBank/DDBJ whole genome shotgun (WGS) entry which is preliminary data.</text>
</comment>
<dbReference type="InterPro" id="IPR035906">
    <property type="entry name" value="MetI-like_sf"/>
</dbReference>
<evidence type="ECO:0000313" key="11">
    <source>
        <dbReference type="Proteomes" id="UP000321720"/>
    </source>
</evidence>
<proteinExistence type="inferred from homology"/>
<feature type="transmembrane region" description="Helical" evidence="7">
    <location>
        <begin position="163"/>
        <end position="180"/>
    </location>
</feature>
<dbReference type="GO" id="GO:0055085">
    <property type="term" value="P:transmembrane transport"/>
    <property type="evidence" value="ECO:0007669"/>
    <property type="project" value="InterPro"/>
</dbReference>
<dbReference type="Gene3D" id="1.10.3720.10">
    <property type="entry name" value="MetI-like"/>
    <property type="match status" value="1"/>
</dbReference>
<evidence type="ECO:0000256" key="4">
    <source>
        <dbReference type="ARBA" id="ARBA00022692"/>
    </source>
</evidence>
<sequence length="325" mass="35912">MALHTPPMPAGELVTEGPGRAPGARTGRLRNLRPTTWVGLAFALPLLAYLLIFYLYPLVENVSMSLHRFTRASFVTGEAPFVGFDIFGEVISSPQFWPTVRQTAIFVIVSLTFQYVIGLALAVFFRRVFPLSAVLRGLFLVPWLLPIIVSGTTWQWMMDADSGILNQFLGIFGVDPVWWLNAENSLMSVTIANIWLGIPFNLVILYSGLQNISGDLYEAASLDGAGPWRQFWSITFPLLKPVTAITLLLGFVYTLKVVDIIWIMTMGTGTSQTLATWAYSMAFGKGSSGVIRYSEASVVGTILLVIALAMGFIYLAVQRRQEADR</sequence>
<feature type="transmembrane region" description="Helical" evidence="7">
    <location>
        <begin position="192"/>
        <end position="212"/>
    </location>
</feature>
<keyword evidence="4 7" id="KW-0812">Transmembrane</keyword>